<dbReference type="GeneID" id="38784655"/>
<dbReference type="Proteomes" id="UP000287166">
    <property type="component" value="Unassembled WGS sequence"/>
</dbReference>
<dbReference type="RefSeq" id="XP_027618651.1">
    <property type="nucleotide sequence ID" value="XM_027762850.1"/>
</dbReference>
<dbReference type="InParanoid" id="A0A401GZZ7"/>
<dbReference type="EMBL" id="BFAD01000011">
    <property type="protein sequence ID" value="GBE87738.1"/>
    <property type="molecule type" value="Genomic_DNA"/>
</dbReference>
<proteinExistence type="predicted"/>
<organism evidence="1 2">
    <name type="scientific">Sparassis crispa</name>
    <dbReference type="NCBI Taxonomy" id="139825"/>
    <lineage>
        <taxon>Eukaryota</taxon>
        <taxon>Fungi</taxon>
        <taxon>Dikarya</taxon>
        <taxon>Basidiomycota</taxon>
        <taxon>Agaricomycotina</taxon>
        <taxon>Agaricomycetes</taxon>
        <taxon>Polyporales</taxon>
        <taxon>Sparassidaceae</taxon>
        <taxon>Sparassis</taxon>
    </lineage>
</organism>
<evidence type="ECO:0000313" key="1">
    <source>
        <dbReference type="EMBL" id="GBE87738.1"/>
    </source>
</evidence>
<keyword evidence="2" id="KW-1185">Reference proteome</keyword>
<accession>A0A401GZZ7</accession>
<protein>
    <submittedName>
        <fullName evidence="1">Uncharacterized protein</fullName>
    </submittedName>
</protein>
<evidence type="ECO:0000313" key="2">
    <source>
        <dbReference type="Proteomes" id="UP000287166"/>
    </source>
</evidence>
<comment type="caution">
    <text evidence="1">The sequence shown here is derived from an EMBL/GenBank/DDBJ whole genome shotgun (WGS) entry which is preliminary data.</text>
</comment>
<dbReference type="AlphaFoldDB" id="A0A401GZZ7"/>
<gene>
    <name evidence="1" type="ORF">SCP_1104150</name>
</gene>
<sequence length="128" mass="13944">MQIAMSHVKDIPVLFLWKIVGPAGAQESHLSATTNFHTLFSTRVASILISELHPALAAVQDMQEFTGMSCMDAGTWVNVNEFIVGVARKTAGLPAVTILGKIKVTYRTYALSETESSQCCHASKQVEY</sequence>
<reference evidence="1 2" key="1">
    <citation type="journal article" date="2018" name="Sci. Rep.">
        <title>Genome sequence of the cauliflower mushroom Sparassis crispa (Hanabiratake) and its association with beneficial usage.</title>
        <authorList>
            <person name="Kiyama R."/>
            <person name="Furutani Y."/>
            <person name="Kawaguchi K."/>
            <person name="Nakanishi T."/>
        </authorList>
    </citation>
    <scope>NUCLEOTIDE SEQUENCE [LARGE SCALE GENOMIC DNA]</scope>
</reference>
<name>A0A401GZZ7_9APHY</name>